<dbReference type="InterPro" id="IPR004165">
    <property type="entry name" value="CoA_trans_fam_I"/>
</dbReference>
<dbReference type="OrthoDB" id="9777193at2"/>
<accession>A0A7C8LDI9</accession>
<organism evidence="2 3">
    <name type="scientific">Defluviitalea raffinosedens</name>
    <dbReference type="NCBI Taxonomy" id="1450156"/>
    <lineage>
        <taxon>Bacteria</taxon>
        <taxon>Bacillati</taxon>
        <taxon>Bacillota</taxon>
        <taxon>Clostridia</taxon>
        <taxon>Lachnospirales</taxon>
        <taxon>Defluviitaleaceae</taxon>
        <taxon>Defluviitalea</taxon>
    </lineage>
</organism>
<protein>
    <submittedName>
        <fullName evidence="2">CoA transferase subunit A</fullName>
    </submittedName>
</protein>
<dbReference type="SMART" id="SM00882">
    <property type="entry name" value="CoA_trans"/>
    <property type="match status" value="1"/>
</dbReference>
<reference evidence="2 3" key="1">
    <citation type="submission" date="2019-12" db="EMBL/GenBank/DDBJ databases">
        <title>Defluviitalea raffinosedens, isolated from a biogas fermenter, genome sequencing and characterization.</title>
        <authorList>
            <person name="Rettenmaier R."/>
            <person name="Schneider M."/>
            <person name="Neuhaus K."/>
            <person name="Liebl W."/>
            <person name="Zverlov V."/>
        </authorList>
    </citation>
    <scope>NUCLEOTIDE SEQUENCE [LARGE SCALE GENOMIC DNA]</scope>
    <source>
        <strain evidence="2 3">249c-K6</strain>
    </source>
</reference>
<keyword evidence="2" id="KW-0808">Transferase</keyword>
<dbReference type="Proteomes" id="UP000483018">
    <property type="component" value="Unassembled WGS sequence"/>
</dbReference>
<dbReference type="SUPFAM" id="SSF100950">
    <property type="entry name" value="NagB/RpiA/CoA transferase-like"/>
    <property type="match status" value="1"/>
</dbReference>
<evidence type="ECO:0000313" key="2">
    <source>
        <dbReference type="EMBL" id="KAE9632044.1"/>
    </source>
</evidence>
<dbReference type="Gene3D" id="3.30.30.40">
    <property type="match status" value="1"/>
</dbReference>
<comment type="caution">
    <text evidence="2">The sequence shown here is derived from an EMBL/GenBank/DDBJ whole genome shotgun (WGS) entry which is preliminary data.</text>
</comment>
<dbReference type="RefSeq" id="WP_158741222.1">
    <property type="nucleotide sequence ID" value="NZ_JAFBEP010000016.1"/>
</dbReference>
<keyword evidence="3" id="KW-1185">Reference proteome</keyword>
<dbReference type="PANTHER" id="PTHR43293">
    <property type="entry name" value="ACETATE COA-TRANSFERASE YDIF"/>
    <property type="match status" value="1"/>
</dbReference>
<dbReference type="Pfam" id="PF01144">
    <property type="entry name" value="CoA_trans"/>
    <property type="match status" value="1"/>
</dbReference>
<dbReference type="EMBL" id="WSLF01000011">
    <property type="protein sequence ID" value="KAE9632044.1"/>
    <property type="molecule type" value="Genomic_DNA"/>
</dbReference>
<dbReference type="InterPro" id="IPR037171">
    <property type="entry name" value="NagB/RpiA_transferase-like"/>
</dbReference>
<dbReference type="AlphaFoldDB" id="A0A7C8LDI9"/>
<evidence type="ECO:0000256" key="1">
    <source>
        <dbReference type="ARBA" id="ARBA00007047"/>
    </source>
</evidence>
<evidence type="ECO:0000313" key="3">
    <source>
        <dbReference type="Proteomes" id="UP000483018"/>
    </source>
</evidence>
<sequence length="273" mass="29786">MSKLMTIKDAVNLIKDGDILGIGGNVLHRAPMALVREIIRAQKKHLKIVKTAGAMDIDMLCLGECVDSVDAGFVSYESEFALANHYRKAVQNGIVKANEHACYTVISALRASSYGIPFMPVRGLVAGDLIEVNDYFTRINNPFGDEKVTVVKAITPDVAIIHAQEADEEGNVRILGPQFEDILLAKASKKVIASVERIVPGSKFAQPGENADIPYFLVSGIVHIPQGASPCSCHGCYDIDRNSIKAFKDLTDKSKLADYLFSYESKDRGHYNG</sequence>
<proteinExistence type="inferred from homology"/>
<name>A0A7C8LDI9_9FIRM</name>
<gene>
    <name evidence="2" type="ORF">GND95_11070</name>
</gene>
<dbReference type="PANTHER" id="PTHR43293:SF3">
    <property type="entry name" value="CHOLESTEROL RING-CLEAVING HYDROLASE IPDB SUBUNIT"/>
    <property type="match status" value="1"/>
</dbReference>
<comment type="similarity">
    <text evidence="1">Belongs to the 3-oxoacid CoA-transferase subunit B family.</text>
</comment>
<dbReference type="Gene3D" id="3.40.1080.10">
    <property type="entry name" value="Glutaconate Coenzyme A-transferase"/>
    <property type="match status" value="1"/>
</dbReference>
<dbReference type="GO" id="GO:0008410">
    <property type="term" value="F:CoA-transferase activity"/>
    <property type="evidence" value="ECO:0007669"/>
    <property type="project" value="InterPro"/>
</dbReference>